<dbReference type="InterPro" id="IPR035105">
    <property type="entry name" value="Deoxycytidylate_deaminase_dom"/>
</dbReference>
<gene>
    <name evidence="5" type="ORF">LCGC14_1259190</name>
</gene>
<evidence type="ECO:0000256" key="3">
    <source>
        <dbReference type="SAM" id="MobiDB-lite"/>
    </source>
</evidence>
<name>A0A0F9LMJ5_9ZZZZ</name>
<dbReference type="PANTHER" id="PTHR11086:SF18">
    <property type="entry name" value="DEOXYCYTIDYLATE DEAMINASE"/>
    <property type="match status" value="1"/>
</dbReference>
<dbReference type="Pfam" id="PF00383">
    <property type="entry name" value="dCMP_cyt_deam_1"/>
    <property type="match status" value="1"/>
</dbReference>
<dbReference type="GO" id="GO:0004132">
    <property type="term" value="F:dCMP deaminase activity"/>
    <property type="evidence" value="ECO:0007669"/>
    <property type="project" value="TreeGrafter"/>
</dbReference>
<dbReference type="AlphaFoldDB" id="A0A0F9LMJ5"/>
<reference evidence="5" key="1">
    <citation type="journal article" date="2015" name="Nature">
        <title>Complex archaea that bridge the gap between prokaryotes and eukaryotes.</title>
        <authorList>
            <person name="Spang A."/>
            <person name="Saw J.H."/>
            <person name="Jorgensen S.L."/>
            <person name="Zaremba-Niedzwiedzka K."/>
            <person name="Martijn J."/>
            <person name="Lind A.E."/>
            <person name="van Eijk R."/>
            <person name="Schleper C."/>
            <person name="Guy L."/>
            <person name="Ettema T.J."/>
        </authorList>
    </citation>
    <scope>NUCLEOTIDE SEQUENCE</scope>
</reference>
<dbReference type="PROSITE" id="PS51747">
    <property type="entry name" value="CYT_DCMP_DEAMINASES_2"/>
    <property type="match status" value="1"/>
</dbReference>
<dbReference type="InterPro" id="IPR015517">
    <property type="entry name" value="dCMP_deaminase-rel"/>
</dbReference>
<comment type="caution">
    <text evidence="5">The sequence shown here is derived from an EMBL/GenBank/DDBJ whole genome shotgun (WGS) entry which is preliminary data.</text>
</comment>
<evidence type="ECO:0000256" key="1">
    <source>
        <dbReference type="ARBA" id="ARBA00001947"/>
    </source>
</evidence>
<sequence>MEEEETDKFRVDKERSMTDRPSWDDYFLRIAELVSSRATCPRASVGVVIVRDNHILSTGYNGAASGEDHCIDVGCDITETGHCERAIHAEANAVGQAARYGINVQGAKLYEYDSRNRGRTCNACAQVVSAAGIKEVVFKEQDDPGLRVISYRPHDIISGGVPQSDREPTDTSQPTE</sequence>
<dbReference type="Gene3D" id="3.40.140.10">
    <property type="entry name" value="Cytidine Deaminase, domain 2"/>
    <property type="match status" value="1"/>
</dbReference>
<evidence type="ECO:0000256" key="2">
    <source>
        <dbReference type="ARBA" id="ARBA00022801"/>
    </source>
</evidence>
<keyword evidence="2" id="KW-0378">Hydrolase</keyword>
<dbReference type="InterPro" id="IPR002125">
    <property type="entry name" value="CMP_dCMP_dom"/>
</dbReference>
<dbReference type="GO" id="GO:0005737">
    <property type="term" value="C:cytoplasm"/>
    <property type="evidence" value="ECO:0007669"/>
    <property type="project" value="TreeGrafter"/>
</dbReference>
<protein>
    <recommendedName>
        <fullName evidence="4">CMP/dCMP-type deaminase domain-containing protein</fullName>
    </recommendedName>
</protein>
<evidence type="ECO:0000259" key="4">
    <source>
        <dbReference type="PROSITE" id="PS51747"/>
    </source>
</evidence>
<dbReference type="SUPFAM" id="SSF53927">
    <property type="entry name" value="Cytidine deaminase-like"/>
    <property type="match status" value="1"/>
</dbReference>
<organism evidence="5">
    <name type="scientific">marine sediment metagenome</name>
    <dbReference type="NCBI Taxonomy" id="412755"/>
    <lineage>
        <taxon>unclassified sequences</taxon>
        <taxon>metagenomes</taxon>
        <taxon>ecological metagenomes</taxon>
    </lineage>
</organism>
<dbReference type="EMBL" id="LAZR01006963">
    <property type="protein sequence ID" value="KKM88386.1"/>
    <property type="molecule type" value="Genomic_DNA"/>
</dbReference>
<accession>A0A0F9LMJ5</accession>
<dbReference type="CDD" id="cd01286">
    <property type="entry name" value="deoxycytidylate_deaminase"/>
    <property type="match status" value="1"/>
</dbReference>
<comment type="cofactor">
    <cofactor evidence="1">
        <name>Zn(2+)</name>
        <dbReference type="ChEBI" id="CHEBI:29105"/>
    </cofactor>
</comment>
<feature type="region of interest" description="Disordered" evidence="3">
    <location>
        <begin position="156"/>
        <end position="176"/>
    </location>
</feature>
<feature type="domain" description="CMP/dCMP-type deaminase" evidence="4">
    <location>
        <begin position="22"/>
        <end position="149"/>
    </location>
</feature>
<dbReference type="PANTHER" id="PTHR11086">
    <property type="entry name" value="DEOXYCYTIDYLATE DEAMINASE-RELATED"/>
    <property type="match status" value="1"/>
</dbReference>
<evidence type="ECO:0000313" key="5">
    <source>
        <dbReference type="EMBL" id="KKM88386.1"/>
    </source>
</evidence>
<dbReference type="InterPro" id="IPR016193">
    <property type="entry name" value="Cytidine_deaminase-like"/>
</dbReference>
<proteinExistence type="predicted"/>